<reference evidence="2" key="1">
    <citation type="submission" date="2025-08" db="UniProtKB">
        <authorList>
            <consortium name="RefSeq"/>
        </authorList>
    </citation>
    <scope>IDENTIFICATION</scope>
    <source>
        <tissue evidence="2">Thorax and Abdomen</tissue>
    </source>
</reference>
<sequence>MFQQNGKAPTLLSRAINNLQGKLKNSFLNGHPHHIVPGYNLSKNPDVENYDEDHLMNMFQEFPYDANLPKPLLPPARLPQCVLRNSDPALQLLKIKSEIKDNVNQIIKYHETHRKDLKVCHKTNLKWTKIGKDTVESSVPRYVAKLAEIMECDPDPEFEGEYNWYYTGGSLDNLCVFDRNILLFPYANELVAAPLIEKPNSSWKPNLRIAGKCDLRSTLYEVKHVVTAGRCCRILGRQKYSCNFYSLRDDQEKLELNEIHQELSELPYISADLNLIESNKYCVVNSSRSVEFKDLSKTKCLSCTTMPKHGTLPDNWMSIKFNKSDPNLITFVDRCCLYYIDLRIPLDGPTLTLCPKHNLEICEMISVNSASKQNSFHQYLGTYHSLLLCDSRFGNSSVVQKWTHQFKSPPVFSSIIERNGEEIITLSSQLAGENSIIINNWTSDTKMHSYALPYMPPSTSETLKACQDIGKCLEPNLRNRLELCNAGTVLNLNDRNDVTLFTQNSIGDIFYQCITHEKISGNDSDVNTNSLLALEAWEEACLAQSKTVKPLVISEKASMEHIFNEMRNKNRRLEQKEPKVRCHEPKWFQSVEELNSYVDIFAPELLAMWDIRQDSAPLTVTPHQKVLSWLEKKTPSQSTTQSQNLTQSQEDTSIINESNEILSQELISVSQNVPPQYTLDNTQNEQSCYDVPKSKKSRKKLATKKNYIAGF</sequence>
<dbReference type="OrthoDB" id="8195041at2759"/>
<dbReference type="KEGG" id="nlo:107223411"/>
<evidence type="ECO:0000313" key="2">
    <source>
        <dbReference type="RefSeq" id="XP_015518571.2"/>
    </source>
</evidence>
<accession>A0A6J0BUM2</accession>
<dbReference type="InParanoid" id="A0A6J0BUM2"/>
<organism evidence="2">
    <name type="scientific">Neodiprion lecontei</name>
    <name type="common">Redheaded pine sawfly</name>
    <dbReference type="NCBI Taxonomy" id="441921"/>
    <lineage>
        <taxon>Eukaryota</taxon>
        <taxon>Metazoa</taxon>
        <taxon>Ecdysozoa</taxon>
        <taxon>Arthropoda</taxon>
        <taxon>Hexapoda</taxon>
        <taxon>Insecta</taxon>
        <taxon>Pterygota</taxon>
        <taxon>Neoptera</taxon>
        <taxon>Endopterygota</taxon>
        <taxon>Hymenoptera</taxon>
        <taxon>Tenthredinoidea</taxon>
        <taxon>Diprionidae</taxon>
        <taxon>Diprioninae</taxon>
        <taxon>Neodiprion</taxon>
    </lineage>
</organism>
<evidence type="ECO:0000313" key="1">
    <source>
        <dbReference type="Proteomes" id="UP000829291"/>
    </source>
</evidence>
<proteinExistence type="predicted"/>
<dbReference type="GeneID" id="107223411"/>
<name>A0A6J0BUM2_NEOLC</name>
<dbReference type="RefSeq" id="XP_015518571.2">
    <property type="nucleotide sequence ID" value="XM_015663085.2"/>
</dbReference>
<protein>
    <submittedName>
        <fullName evidence="2">Uncharacterized protein LOC107223411</fullName>
    </submittedName>
</protein>
<gene>
    <name evidence="2" type="primary">LOC107223411</name>
</gene>
<dbReference type="AlphaFoldDB" id="A0A6J0BUM2"/>
<dbReference type="FunCoup" id="A0A6J0BUM2">
    <property type="interactions" value="131"/>
</dbReference>
<dbReference type="Proteomes" id="UP000829291">
    <property type="component" value="Chromosome 6"/>
</dbReference>
<keyword evidence="1" id="KW-1185">Reference proteome</keyword>